<dbReference type="EMBL" id="QHKI01000060">
    <property type="protein sequence ID" value="RSM72379.1"/>
    <property type="molecule type" value="Genomic_DNA"/>
</dbReference>
<dbReference type="RefSeq" id="WP_037255455.1">
    <property type="nucleotide sequence ID" value="NZ_QHKI01000060.1"/>
</dbReference>
<dbReference type="InterPro" id="IPR011749">
    <property type="entry name" value="CHP02243"/>
</dbReference>
<evidence type="ECO:0000313" key="3">
    <source>
        <dbReference type="EMBL" id="RSM72379.1"/>
    </source>
</evidence>
<dbReference type="AlphaFoldDB" id="A0A428YSQ1"/>
<sequence length="1228" mass="132860">MSCQCGCCEGIGVATPRQAGNPPGLSRIAMRVGTHGDFLSSMLARLSSPAHRALAGLTVRAGDDFSVALLDSSAYLADLLAFYTERFAAEGYLRTATNERSLRLLGRLVGHVPRPGVSAGTYLAYTVDQDPTRGEQTEVTIPRGSRSQSVPGQGEEPVPFEIGEDLVARWAWNDLRVRQRRPYQLSLPGLKDRREVQLDGTANNIKPGDRLLFVFGTERGRQRLLVVPKVQIDQQAGITVAGLPEPALAGFSDLTEEFRTLVENAHADPMFDRSRIVRRYVEPVLDKLVEDLPEITAPTRFGARLEDAIQRLDETIEVAQQYDNVHRWLLELRTKLVDLAEKVALLEPPQDEPKQESLYSALRLAESDAPTAFTGLGALLGGLRVPASRPPDSPRDLDRDPPQIYGPGSDLSARLLALLDSRLRETLYPAWRNVDLTAPQQLQELQAMRVTATPFGATAPLKPVYDEAGRPIGQEDWPLLGNQVLAMSVLYEENKPDKAVFTWSDAGQTARDEQSLTSSVPEFDFGPGTVTIEVPAEQPPPPQPGVTIRFRPNLPNRDVFVSPITNNVVLVRVGDPVQEFRLAPGNSVRVTHGGLQLSIRHTPENEGRPATVDISFEESLALSARNVLALDAQYEGIAPGTWVVIQRPRKGQEGGVPGDPELAEVVTRIRGVRVVSKADFGITGKVTELTLETDWLDTQDTLLSHIRDATVYVRGQGLALATEPITSDVAGNVIELAALYEGLEPGRWIVVTGERTDLPDTPGVTGTELTMIATVTQSVKESVPGDHVHTTITLATPLAYTYRRETVHIYANIMAATHGASKDEPIGSGDASKANQTFTLFSKPLTWLAADTPRGAVSTLEVRVDGVRWQEVDSLAGRRPDEQVYVTGAAEDGRTTVTFGDGIHGARLPTGQQNVRAAYRIGIGRSGNVAAGKVTQLTTRPLWVSGVNNPLPATGGADPDGPGQIRRAIPLSVTALDRLVSVPDYEDFARARAGIGRASARRLSDGTRELVHVTVTGVDDVPLAPDSGIVRTLHSSLAAFGSPQLSVQVAVRELVALVISAKIRVAPQYAWRLVEPKVRAALVDRLGGARRELGQPAYLSEAVVAAQAVPGVDHVDVDVFAGVPDTITPAQLTELGATLTAPHPVVPARHARFDEVRYTVTASEETLIEVAAKNGITVAELLRLNPDITDATRLPRGRSVLVFRGIRPAQLVTLAPDIPDTLILKEIR</sequence>
<dbReference type="NCBIfam" id="TIGR02243">
    <property type="entry name" value="putative baseplate assembly protein"/>
    <property type="match status" value="1"/>
</dbReference>
<feature type="region of interest" description="Disordered" evidence="1">
    <location>
        <begin position="384"/>
        <end position="408"/>
    </location>
</feature>
<gene>
    <name evidence="3" type="ORF">DMH04_42865</name>
</gene>
<dbReference type="Proteomes" id="UP000287547">
    <property type="component" value="Unassembled WGS sequence"/>
</dbReference>
<evidence type="ECO:0000259" key="2">
    <source>
        <dbReference type="PROSITE" id="PS51782"/>
    </source>
</evidence>
<accession>A0A428YSQ1</accession>
<feature type="domain" description="LysM" evidence="2">
    <location>
        <begin position="1156"/>
        <end position="1202"/>
    </location>
</feature>
<feature type="region of interest" description="Disordered" evidence="1">
    <location>
        <begin position="133"/>
        <end position="157"/>
    </location>
</feature>
<protein>
    <submittedName>
        <fullName evidence="3">Putative baseplate assembly protein</fullName>
    </submittedName>
</protein>
<feature type="compositionally biased region" description="Basic and acidic residues" evidence="1">
    <location>
        <begin position="392"/>
        <end position="401"/>
    </location>
</feature>
<name>A0A428YSQ1_KIBAR</name>
<dbReference type="PROSITE" id="PS51782">
    <property type="entry name" value="LYSM"/>
    <property type="match status" value="1"/>
</dbReference>
<dbReference type="InterPro" id="IPR018392">
    <property type="entry name" value="LysM"/>
</dbReference>
<proteinExistence type="predicted"/>
<evidence type="ECO:0000313" key="4">
    <source>
        <dbReference type="Proteomes" id="UP000287547"/>
    </source>
</evidence>
<reference evidence="3 4" key="1">
    <citation type="submission" date="2018-05" db="EMBL/GenBank/DDBJ databases">
        <title>Evolution of GPA BGCs.</title>
        <authorList>
            <person name="Waglechner N."/>
            <person name="Wright G.D."/>
        </authorList>
    </citation>
    <scope>NUCLEOTIDE SEQUENCE [LARGE SCALE GENOMIC DNA]</scope>
    <source>
        <strain evidence="3 4">A82846</strain>
    </source>
</reference>
<dbReference type="CDD" id="cd00118">
    <property type="entry name" value="LysM"/>
    <property type="match status" value="1"/>
</dbReference>
<evidence type="ECO:0000256" key="1">
    <source>
        <dbReference type="SAM" id="MobiDB-lite"/>
    </source>
</evidence>
<organism evidence="3 4">
    <name type="scientific">Kibdelosporangium aridum</name>
    <dbReference type="NCBI Taxonomy" id="2030"/>
    <lineage>
        <taxon>Bacteria</taxon>
        <taxon>Bacillati</taxon>
        <taxon>Actinomycetota</taxon>
        <taxon>Actinomycetes</taxon>
        <taxon>Pseudonocardiales</taxon>
        <taxon>Pseudonocardiaceae</taxon>
        <taxon>Kibdelosporangium</taxon>
    </lineage>
</organism>
<comment type="caution">
    <text evidence="3">The sequence shown here is derived from an EMBL/GenBank/DDBJ whole genome shotgun (WGS) entry which is preliminary data.</text>
</comment>
<dbReference type="OrthoDB" id="266253at2"/>